<gene>
    <name evidence="1" type="ORF">AABB31_09875</name>
</gene>
<evidence type="ECO:0000313" key="2">
    <source>
        <dbReference type="Proteomes" id="UP001470809"/>
    </source>
</evidence>
<sequence length="40" mass="4496">MVLSDPRAPDVAKVRECRQAVHMRVVEGCGAITSEDWYYG</sequence>
<dbReference type="EMBL" id="CP151767">
    <property type="protein sequence ID" value="WZU69128.1"/>
    <property type="molecule type" value="Genomic_DNA"/>
</dbReference>
<organism evidence="1 2">
    <name type="scientific">Yoonia rhodophyticola</name>
    <dbReference type="NCBI Taxonomy" id="3137370"/>
    <lineage>
        <taxon>Bacteria</taxon>
        <taxon>Pseudomonadati</taxon>
        <taxon>Pseudomonadota</taxon>
        <taxon>Alphaproteobacteria</taxon>
        <taxon>Rhodobacterales</taxon>
        <taxon>Paracoccaceae</taxon>
        <taxon>Yoonia</taxon>
    </lineage>
</organism>
<name>A0AAN0MG02_9RHOB</name>
<dbReference type="AlphaFoldDB" id="A0AAN0MG02"/>
<proteinExistence type="predicted"/>
<accession>A0AAN0MG02</accession>
<evidence type="ECO:0000313" key="1">
    <source>
        <dbReference type="EMBL" id="WZU69128.1"/>
    </source>
</evidence>
<keyword evidence="2" id="KW-1185">Reference proteome</keyword>
<reference evidence="1 2" key="1">
    <citation type="submission" date="2024-04" db="EMBL/GenBank/DDBJ databases">
        <title>Phylogenomic analyses of a clade within the roseobacter group suggest taxonomic reassignments of species of the genera Aestuariivita, Citreicella, Loktanella, Nautella, Pelagibaca, Ruegeria, Thalassobius, Thiobacimonas and Tropicibacter, and the proposal o.</title>
        <authorList>
            <person name="Jeon C.O."/>
        </authorList>
    </citation>
    <scope>NUCLEOTIDE SEQUENCE [LARGE SCALE GENOMIC DNA]</scope>
    <source>
        <strain evidence="1 2">SS1-5</strain>
    </source>
</reference>
<reference evidence="2" key="2">
    <citation type="submission" date="2024-08" db="EMBL/GenBank/DDBJ databases">
        <title>Phylogenomic analyses of a clade within the roseobacter group suggest taxonomic reassignments of species of the genera Aestuariivita, Citreicella, Loktanella, Nautella, Pelagibaca, Ruegeria, Thalassobius, Thiobacimonas and Tropicibacter, and the proposal o.</title>
        <authorList>
            <person name="Jeon C.O."/>
        </authorList>
    </citation>
    <scope>NUCLEOTIDE SEQUENCE [LARGE SCALE GENOMIC DNA]</scope>
    <source>
        <strain evidence="2">SS1-5</strain>
    </source>
</reference>
<dbReference type="Proteomes" id="UP001470809">
    <property type="component" value="Chromosome"/>
</dbReference>
<protein>
    <submittedName>
        <fullName evidence="1">Uncharacterized protein</fullName>
    </submittedName>
</protein>